<evidence type="ECO:0000256" key="5">
    <source>
        <dbReference type="ARBA" id="ARBA00023136"/>
    </source>
</evidence>
<comment type="subcellular location">
    <subcellularLocation>
        <location evidence="1">Membrane</location>
        <topology evidence="1">Multi-pass membrane protein</topology>
    </subcellularLocation>
</comment>
<feature type="transmembrane region" description="Helical" evidence="7">
    <location>
        <begin position="300"/>
        <end position="320"/>
    </location>
</feature>
<evidence type="ECO:0000256" key="3">
    <source>
        <dbReference type="ARBA" id="ARBA00022692"/>
    </source>
</evidence>
<feature type="transmembrane region" description="Helical" evidence="7">
    <location>
        <begin position="366"/>
        <end position="385"/>
    </location>
</feature>
<accession>A0A5C3LA08</accession>
<feature type="transmembrane region" description="Helical" evidence="7">
    <location>
        <begin position="158"/>
        <end position="179"/>
    </location>
</feature>
<dbReference type="FunFam" id="1.20.1250.20:FF:000018">
    <property type="entry name" value="MFS transporter permease"/>
    <property type="match status" value="1"/>
</dbReference>
<organism evidence="8 9">
    <name type="scientific">Coprinopsis marcescibilis</name>
    <name type="common">Agaric fungus</name>
    <name type="synonym">Psathyrella marcescibilis</name>
    <dbReference type="NCBI Taxonomy" id="230819"/>
    <lineage>
        <taxon>Eukaryota</taxon>
        <taxon>Fungi</taxon>
        <taxon>Dikarya</taxon>
        <taxon>Basidiomycota</taxon>
        <taxon>Agaricomycotina</taxon>
        <taxon>Agaricomycetes</taxon>
        <taxon>Agaricomycetidae</taxon>
        <taxon>Agaricales</taxon>
        <taxon>Agaricineae</taxon>
        <taxon>Psathyrellaceae</taxon>
        <taxon>Coprinopsis</taxon>
    </lineage>
</organism>
<dbReference type="SUPFAM" id="SSF103473">
    <property type="entry name" value="MFS general substrate transporter"/>
    <property type="match status" value="1"/>
</dbReference>
<keyword evidence="3 7" id="KW-0812">Transmembrane</keyword>
<feature type="transmembrane region" description="Helical" evidence="7">
    <location>
        <begin position="232"/>
        <end position="252"/>
    </location>
</feature>
<feature type="transmembrane region" description="Helical" evidence="7">
    <location>
        <begin position="426"/>
        <end position="447"/>
    </location>
</feature>
<feature type="region of interest" description="Disordered" evidence="6">
    <location>
        <begin position="1"/>
        <end position="33"/>
    </location>
</feature>
<dbReference type="InterPro" id="IPR011701">
    <property type="entry name" value="MFS"/>
</dbReference>
<gene>
    <name evidence="8" type="ORF">FA15DRAFT_736280</name>
</gene>
<reference evidence="8 9" key="1">
    <citation type="journal article" date="2019" name="Nat. Ecol. Evol.">
        <title>Megaphylogeny resolves global patterns of mushroom evolution.</title>
        <authorList>
            <person name="Varga T."/>
            <person name="Krizsan K."/>
            <person name="Foldi C."/>
            <person name="Dima B."/>
            <person name="Sanchez-Garcia M."/>
            <person name="Sanchez-Ramirez S."/>
            <person name="Szollosi G.J."/>
            <person name="Szarkandi J.G."/>
            <person name="Papp V."/>
            <person name="Albert L."/>
            <person name="Andreopoulos W."/>
            <person name="Angelini C."/>
            <person name="Antonin V."/>
            <person name="Barry K.W."/>
            <person name="Bougher N.L."/>
            <person name="Buchanan P."/>
            <person name="Buyck B."/>
            <person name="Bense V."/>
            <person name="Catcheside P."/>
            <person name="Chovatia M."/>
            <person name="Cooper J."/>
            <person name="Damon W."/>
            <person name="Desjardin D."/>
            <person name="Finy P."/>
            <person name="Geml J."/>
            <person name="Haridas S."/>
            <person name="Hughes K."/>
            <person name="Justo A."/>
            <person name="Karasinski D."/>
            <person name="Kautmanova I."/>
            <person name="Kiss B."/>
            <person name="Kocsube S."/>
            <person name="Kotiranta H."/>
            <person name="LaButti K.M."/>
            <person name="Lechner B.E."/>
            <person name="Liimatainen K."/>
            <person name="Lipzen A."/>
            <person name="Lukacs Z."/>
            <person name="Mihaltcheva S."/>
            <person name="Morgado L.N."/>
            <person name="Niskanen T."/>
            <person name="Noordeloos M.E."/>
            <person name="Ohm R.A."/>
            <person name="Ortiz-Santana B."/>
            <person name="Ovrebo C."/>
            <person name="Racz N."/>
            <person name="Riley R."/>
            <person name="Savchenko A."/>
            <person name="Shiryaev A."/>
            <person name="Soop K."/>
            <person name="Spirin V."/>
            <person name="Szebenyi C."/>
            <person name="Tomsovsky M."/>
            <person name="Tulloss R.E."/>
            <person name="Uehling J."/>
            <person name="Grigoriev I.V."/>
            <person name="Vagvolgyi C."/>
            <person name="Papp T."/>
            <person name="Martin F.M."/>
            <person name="Miettinen O."/>
            <person name="Hibbett D.S."/>
            <person name="Nagy L.G."/>
        </authorList>
    </citation>
    <scope>NUCLEOTIDE SEQUENCE [LARGE SCALE GENOMIC DNA]</scope>
    <source>
        <strain evidence="8 9">CBS 121175</strain>
    </source>
</reference>
<dbReference type="OrthoDB" id="3639251at2759"/>
<dbReference type="FunFam" id="1.20.1250.20:FF:000013">
    <property type="entry name" value="MFS general substrate transporter"/>
    <property type="match status" value="1"/>
</dbReference>
<keyword evidence="9" id="KW-1185">Reference proteome</keyword>
<keyword evidence="5 7" id="KW-0472">Membrane</keyword>
<dbReference type="AlphaFoldDB" id="A0A5C3LA08"/>
<feature type="transmembrane region" description="Helical" evidence="7">
    <location>
        <begin position="340"/>
        <end position="357"/>
    </location>
</feature>
<dbReference type="PANTHER" id="PTHR43791:SF3">
    <property type="entry name" value="MAJOR FACILITATOR SUPERFAMILY (MFS) PROFILE DOMAIN-CONTAINING PROTEIN"/>
    <property type="match status" value="1"/>
</dbReference>
<name>A0A5C3LA08_COPMA</name>
<evidence type="ECO:0000256" key="6">
    <source>
        <dbReference type="SAM" id="MobiDB-lite"/>
    </source>
</evidence>
<dbReference type="InterPro" id="IPR036259">
    <property type="entry name" value="MFS_trans_sf"/>
</dbReference>
<feature type="transmembrane region" description="Helical" evidence="7">
    <location>
        <begin position="57"/>
        <end position="79"/>
    </location>
</feature>
<dbReference type="Gene3D" id="1.20.1250.20">
    <property type="entry name" value="MFS general substrate transporter like domains"/>
    <property type="match status" value="2"/>
</dbReference>
<evidence type="ECO:0000313" key="8">
    <source>
        <dbReference type="EMBL" id="TFK29452.1"/>
    </source>
</evidence>
<dbReference type="Pfam" id="PF07690">
    <property type="entry name" value="MFS_1"/>
    <property type="match status" value="1"/>
</dbReference>
<sequence length="503" mass="56453">MSGHAQSLVPPLSDTTQPGPFDSTKDEKHSSTRAISMVESDETGYDTRFMRRTMLWLDIRILPMLSLVYSFALIDRINLGSAYAAGMDVTLGLREGARFSLVTLLFFIPYTLLQLPGNLVLRRVGVRNWLSFLIFAWGTVQLGMGFVDTWTELLGTRILLGVFEAPFFPAMFWLISAWYKRHEVQKRLAAFYLLSVTASGLSPLLAYGLSFLDGRGKLEGWRWIFASCRHSRLTVVEGLITIFLAVVCFLFVPGFPEEAKFLDEKQRRFVLERINEDRGDALPDEITKEKVFKHLRDWTLWAYGFIFMCAAMPNYAQSIFTPIILRGMGYEAKDALLRTVPPYIASIPTTILVAWLADRHKHRSSYILLTCCICTVGSGITAWHPSHHVRYFGVFLTNIGSAGSVPTFLAYSANNVVGHSKRSVQSALMVGFGSVGGMLAAACFRSQDDPRYVPGLVATMVSQALLVVVVGVLTARHMYWNKRAREGRLCEPLEGQPGFYYTL</sequence>
<proteinExistence type="predicted"/>
<feature type="transmembrane region" description="Helical" evidence="7">
    <location>
        <begin position="128"/>
        <end position="146"/>
    </location>
</feature>
<keyword evidence="2" id="KW-0813">Transport</keyword>
<feature type="transmembrane region" description="Helical" evidence="7">
    <location>
        <begin position="191"/>
        <end position="212"/>
    </location>
</feature>
<feature type="transmembrane region" description="Helical" evidence="7">
    <location>
        <begin position="99"/>
        <end position="121"/>
    </location>
</feature>
<dbReference type="EMBL" id="ML210149">
    <property type="protein sequence ID" value="TFK29452.1"/>
    <property type="molecule type" value="Genomic_DNA"/>
</dbReference>
<evidence type="ECO:0000256" key="2">
    <source>
        <dbReference type="ARBA" id="ARBA00022448"/>
    </source>
</evidence>
<evidence type="ECO:0000256" key="1">
    <source>
        <dbReference type="ARBA" id="ARBA00004141"/>
    </source>
</evidence>
<feature type="transmembrane region" description="Helical" evidence="7">
    <location>
        <begin position="453"/>
        <end position="475"/>
    </location>
</feature>
<keyword evidence="4 7" id="KW-1133">Transmembrane helix</keyword>
<feature type="transmembrane region" description="Helical" evidence="7">
    <location>
        <begin position="391"/>
        <end position="414"/>
    </location>
</feature>
<evidence type="ECO:0000313" key="9">
    <source>
        <dbReference type="Proteomes" id="UP000307440"/>
    </source>
</evidence>
<dbReference type="Proteomes" id="UP000307440">
    <property type="component" value="Unassembled WGS sequence"/>
</dbReference>
<protein>
    <submittedName>
        <fullName evidence="8">MFS general substrate transporter</fullName>
    </submittedName>
</protein>
<dbReference type="GO" id="GO:0022857">
    <property type="term" value="F:transmembrane transporter activity"/>
    <property type="evidence" value="ECO:0007669"/>
    <property type="project" value="InterPro"/>
</dbReference>
<dbReference type="GO" id="GO:0016020">
    <property type="term" value="C:membrane"/>
    <property type="evidence" value="ECO:0007669"/>
    <property type="project" value="UniProtKB-SubCell"/>
</dbReference>
<evidence type="ECO:0000256" key="7">
    <source>
        <dbReference type="SAM" id="Phobius"/>
    </source>
</evidence>
<dbReference type="PANTHER" id="PTHR43791">
    <property type="entry name" value="PERMEASE-RELATED"/>
    <property type="match status" value="1"/>
</dbReference>
<evidence type="ECO:0000256" key="4">
    <source>
        <dbReference type="ARBA" id="ARBA00022989"/>
    </source>
</evidence>